<dbReference type="InterPro" id="IPR001670">
    <property type="entry name" value="ADH_Fe/GldA"/>
</dbReference>
<evidence type="ECO:0000256" key="2">
    <source>
        <dbReference type="ARBA" id="ARBA00023002"/>
    </source>
</evidence>
<dbReference type="Pfam" id="PF00465">
    <property type="entry name" value="Fe-ADH"/>
    <property type="match status" value="1"/>
</dbReference>
<dbReference type="PANTHER" id="PTHR11496:SF102">
    <property type="entry name" value="ALCOHOL DEHYDROGENASE 4"/>
    <property type="match status" value="1"/>
</dbReference>
<dbReference type="InterPro" id="IPR039697">
    <property type="entry name" value="Alcohol_dehydrogenase_Fe"/>
</dbReference>
<comment type="similarity">
    <text evidence="1">Belongs to the iron-containing alcohol dehydrogenase family.</text>
</comment>
<keyword evidence="6" id="KW-1185">Reference proteome</keyword>
<evidence type="ECO:0000313" key="6">
    <source>
        <dbReference type="Proteomes" id="UP001431776"/>
    </source>
</evidence>
<gene>
    <name evidence="5" type="ORF">QJ522_02085</name>
</gene>
<dbReference type="AlphaFoldDB" id="A0AAW6TQ89"/>
<sequence length="423" mass="45267">MDPLDKARDLLRRFKGDAYLFGVGALYEIGPWVRRAGNRATLVRGTFPGSDEYVRQIRSALVEAGVELAAEVRGARPNAPYEDVLRIHEELDRAGTDVVISFGGGSTIDAVKAALVLGAMGGRIDDYFGTDLVTKALERSGAALPAHVAIQTVAGSAAHLTKYSNVTDLSTGQKKLIVDDAIVPAHPAFDYETTLSEPKALTADGAFDGMSHMLEVLYGAVGKPHCALAAEIVEAGLPLILEHLPRVMADPGDRRGREALALATDLGGYAIMIGGTNGAHLTSFSLVDVLPHGRACALMNPYYTVFFAPAIEGPLQLIADIWRRAGLTETDFRALTGRELGVAVAEAMFAFARRVGFPTRLQEVEGFTTAHASRALTAAKSPQLRMKLQNMPIPMTAEMVDDYMRPVLDAATQGDLGLIRIVS</sequence>
<dbReference type="SUPFAM" id="SSF56796">
    <property type="entry name" value="Dehydroquinate synthase-like"/>
    <property type="match status" value="1"/>
</dbReference>
<dbReference type="Pfam" id="PF25137">
    <property type="entry name" value="ADH_Fe_C"/>
    <property type="match status" value="1"/>
</dbReference>
<dbReference type="Proteomes" id="UP001431776">
    <property type="component" value="Unassembled WGS sequence"/>
</dbReference>
<dbReference type="PANTHER" id="PTHR11496">
    <property type="entry name" value="ALCOHOL DEHYDROGENASE"/>
    <property type="match status" value="1"/>
</dbReference>
<dbReference type="EC" id="1.1.1.-" evidence="5"/>
<feature type="domain" description="Fe-containing alcohol dehydrogenase-like C-terminal" evidence="4">
    <location>
        <begin position="202"/>
        <end position="370"/>
    </location>
</feature>
<protein>
    <submittedName>
        <fullName evidence="5">Iron-containing alcohol dehydrogenase</fullName>
        <ecNumber evidence="5">1.1.1.-</ecNumber>
    </submittedName>
</protein>
<evidence type="ECO:0000256" key="1">
    <source>
        <dbReference type="ARBA" id="ARBA00007358"/>
    </source>
</evidence>
<evidence type="ECO:0000259" key="3">
    <source>
        <dbReference type="Pfam" id="PF00465"/>
    </source>
</evidence>
<dbReference type="EMBL" id="JASCXX010000002">
    <property type="protein sequence ID" value="MDI6447818.1"/>
    <property type="molecule type" value="Genomic_DNA"/>
</dbReference>
<comment type="caution">
    <text evidence="5">The sequence shown here is derived from an EMBL/GenBank/DDBJ whole genome shotgun (WGS) entry which is preliminary data.</text>
</comment>
<evidence type="ECO:0000313" key="5">
    <source>
        <dbReference type="EMBL" id="MDI6447818.1"/>
    </source>
</evidence>
<proteinExistence type="inferred from homology"/>
<dbReference type="Gene3D" id="1.20.1090.10">
    <property type="entry name" value="Dehydroquinate synthase-like - alpha domain"/>
    <property type="match status" value="1"/>
</dbReference>
<organism evidence="5 6">
    <name type="scientific">Anaerobaca lacustris</name>
    <dbReference type="NCBI Taxonomy" id="3044600"/>
    <lineage>
        <taxon>Bacteria</taxon>
        <taxon>Pseudomonadati</taxon>
        <taxon>Planctomycetota</taxon>
        <taxon>Phycisphaerae</taxon>
        <taxon>Sedimentisphaerales</taxon>
        <taxon>Anaerobacaceae</taxon>
        <taxon>Anaerobaca</taxon>
    </lineage>
</organism>
<keyword evidence="2 5" id="KW-0560">Oxidoreductase</keyword>
<dbReference type="Gene3D" id="3.40.50.1970">
    <property type="match status" value="1"/>
</dbReference>
<dbReference type="CDD" id="cd08551">
    <property type="entry name" value="Fe-ADH"/>
    <property type="match status" value="1"/>
</dbReference>
<evidence type="ECO:0000259" key="4">
    <source>
        <dbReference type="Pfam" id="PF25137"/>
    </source>
</evidence>
<reference evidence="5" key="1">
    <citation type="submission" date="2023-05" db="EMBL/GenBank/DDBJ databases">
        <title>Anaerotaeda fermentans gen. nov., sp. nov., a novel anaerobic planctomycete of the new family within the order Sedimentisphaerales isolated from Taman Peninsula, Russia.</title>
        <authorList>
            <person name="Khomyakova M.A."/>
            <person name="Merkel A.Y."/>
            <person name="Slobodkin A.I."/>
        </authorList>
    </citation>
    <scope>NUCLEOTIDE SEQUENCE</scope>
    <source>
        <strain evidence="5">M17dextr</strain>
    </source>
</reference>
<accession>A0AAW6TQ89</accession>
<dbReference type="InterPro" id="IPR056798">
    <property type="entry name" value="ADH_Fe_C"/>
</dbReference>
<name>A0AAW6TQ89_9BACT</name>
<feature type="domain" description="Alcohol dehydrogenase iron-type/glycerol dehydrogenase GldA" evidence="3">
    <location>
        <begin position="19"/>
        <end position="185"/>
    </location>
</feature>
<dbReference type="RefSeq" id="WP_349243230.1">
    <property type="nucleotide sequence ID" value="NZ_JASCXX010000002.1"/>
</dbReference>
<dbReference type="GO" id="GO:0046872">
    <property type="term" value="F:metal ion binding"/>
    <property type="evidence" value="ECO:0007669"/>
    <property type="project" value="InterPro"/>
</dbReference>
<dbReference type="GO" id="GO:0004022">
    <property type="term" value="F:alcohol dehydrogenase (NAD+) activity"/>
    <property type="evidence" value="ECO:0007669"/>
    <property type="project" value="TreeGrafter"/>
</dbReference>